<keyword evidence="4" id="KW-0812">Transmembrane</keyword>
<feature type="compositionally biased region" description="Basic and acidic residues" evidence="3">
    <location>
        <begin position="1067"/>
        <end position="1076"/>
    </location>
</feature>
<feature type="transmembrane region" description="Helical" evidence="4">
    <location>
        <begin position="20"/>
        <end position="41"/>
    </location>
</feature>
<feature type="compositionally biased region" description="Polar residues" evidence="3">
    <location>
        <begin position="1044"/>
        <end position="1065"/>
    </location>
</feature>
<dbReference type="Gene3D" id="1.25.40.10">
    <property type="entry name" value="Tetratricopeptide repeat domain"/>
    <property type="match status" value="4"/>
</dbReference>
<feature type="repeat" description="PPR" evidence="2">
    <location>
        <begin position="858"/>
        <end position="892"/>
    </location>
</feature>
<organism evidence="5 6">
    <name type="scientific">Polarella glacialis</name>
    <name type="common">Dinoflagellate</name>
    <dbReference type="NCBI Taxonomy" id="89957"/>
    <lineage>
        <taxon>Eukaryota</taxon>
        <taxon>Sar</taxon>
        <taxon>Alveolata</taxon>
        <taxon>Dinophyceae</taxon>
        <taxon>Suessiales</taxon>
        <taxon>Suessiaceae</taxon>
        <taxon>Polarella</taxon>
    </lineage>
</organism>
<dbReference type="NCBIfam" id="TIGR00756">
    <property type="entry name" value="PPR"/>
    <property type="match status" value="7"/>
</dbReference>
<feature type="repeat" description="PPR" evidence="2">
    <location>
        <begin position="787"/>
        <end position="821"/>
    </location>
</feature>
<keyword evidence="4" id="KW-0472">Membrane</keyword>
<evidence type="ECO:0000313" key="5">
    <source>
        <dbReference type="EMBL" id="CAE8719033.1"/>
    </source>
</evidence>
<feature type="repeat" description="PPR" evidence="2">
    <location>
        <begin position="679"/>
        <end position="713"/>
    </location>
</feature>
<feature type="region of interest" description="Disordered" evidence="3">
    <location>
        <begin position="1042"/>
        <end position="1076"/>
    </location>
</feature>
<feature type="repeat" description="PPR" evidence="2">
    <location>
        <begin position="537"/>
        <end position="571"/>
    </location>
</feature>
<reference evidence="5" key="1">
    <citation type="submission" date="2021-02" db="EMBL/GenBank/DDBJ databases">
        <authorList>
            <person name="Dougan E. K."/>
            <person name="Rhodes N."/>
            <person name="Thang M."/>
            <person name="Chan C."/>
        </authorList>
    </citation>
    <scope>NUCLEOTIDE SEQUENCE</scope>
</reference>
<evidence type="ECO:0000256" key="2">
    <source>
        <dbReference type="PROSITE-ProRule" id="PRU00708"/>
    </source>
</evidence>
<dbReference type="Proteomes" id="UP000626109">
    <property type="component" value="Unassembled WGS sequence"/>
</dbReference>
<sequence>MAFTEAASMISTSALEAASLLWMELAMFAAAAFIYAICIGLPSAKSKKMKGLKLFAGHAEGKDTHRAVMINWREVKKGKGPALNNSELYGVVDTMRQLGKSTAEVVSELRAAVQVNGGLKAAVAALPAALLRDDALELLSSTLALLQEFGQDADIPCYAGLMAGQLRRWDFAGVVATATKVPQESFTPRMHAVFATAQAHLGKLDAVLAHLALIPAPAENGRCLLAPSAAAQVLALAAKEGQLPAASQELLRLQSRIEEQQFKDLLTAESRKGVPAKCKELLAAGSALCRMQTKASGYQALAASLAVAADGKGLVSLVEELEKSQEQSQEALTVSLLEACKSVPEEGVKLLPRVLALHRTVCGCGPGGCAHTGVLSAACGIFFASDQASEACDFYKREMMPFLKKGTWPEPALTDMLLQAAAQQDRIELVKCLAEHASALERAQQAAEKAGAKPSIRTGATLAIADPFVQRSLAMMKAMARERDLPGATAVFNRLKESGATLRPQVYNSFLDASVHCNDIEGALRLFEEMKRLCYADVVSYNTILKAFLSSGLMAEARALVKEMSTRGVPANRVTYNELLNAKVIAGDRKGMWSIVEEMMGANVKASFITCSILLKSLTRNSPPWEVERMMDLIDKLEETLEEVLFTSIIEACIRIKQLTMLSDVLRRYKPKGIFKNLAAPTYGTMIKAFGEAGVVSQVRELWSEMQAQNVKPTAITIGCMVEALVINNQGDEALELVHKQMECEDRRKMINTVVYSTVLKGFAVVKNIDKVLAVYQEMRSHGIACNTITYNTMLDACAKLNSMDKASSLLEDMRELRIEPDIITYSTILKGYCLSGDVDRGFHVLEEMKRDGQFSPDEIMYNSLMDGCAKQRRVEDALKILEEMNLAGIKPTNYTLSILVKMLGHSRRLPMAFQMVEDICKENRFRPNVQVYTCLVHACFQNKRLEKALAIHETMVAEGCSVDDKFYAVLAKGCLQNHQPMKAIEVIRAAYRLPGTSLGRPARAVGVDSWTLQEIFSKLRACGQEEKAALDQLSQDLEEQGVNVGSGNSYGYNSRQGASANTHVGPSREWRRGGR</sequence>
<dbReference type="PROSITE" id="PS51375">
    <property type="entry name" value="PPR"/>
    <property type="match status" value="7"/>
</dbReference>
<feature type="repeat" description="PPR" evidence="2">
    <location>
        <begin position="752"/>
        <end position="786"/>
    </location>
</feature>
<accession>A0A813L3E2</accession>
<evidence type="ECO:0000256" key="4">
    <source>
        <dbReference type="SAM" id="Phobius"/>
    </source>
</evidence>
<evidence type="ECO:0000256" key="3">
    <source>
        <dbReference type="SAM" id="MobiDB-lite"/>
    </source>
</evidence>
<evidence type="ECO:0008006" key="7">
    <source>
        <dbReference type="Google" id="ProtNLM"/>
    </source>
</evidence>
<evidence type="ECO:0000313" key="6">
    <source>
        <dbReference type="Proteomes" id="UP000626109"/>
    </source>
</evidence>
<dbReference type="InterPro" id="IPR011990">
    <property type="entry name" value="TPR-like_helical_dom_sf"/>
</dbReference>
<name>A0A813L3E2_POLGL</name>
<dbReference type="PANTHER" id="PTHR47941">
    <property type="entry name" value="PENTATRICOPEPTIDE REPEAT-CONTAINING PROTEIN 3, MITOCHONDRIAL"/>
    <property type="match status" value="1"/>
</dbReference>
<comment type="caution">
    <text evidence="5">The sequence shown here is derived from an EMBL/GenBank/DDBJ whole genome shotgun (WGS) entry which is preliminary data.</text>
</comment>
<dbReference type="Pfam" id="PF13812">
    <property type="entry name" value="PPR_3"/>
    <property type="match status" value="1"/>
</dbReference>
<evidence type="ECO:0000256" key="1">
    <source>
        <dbReference type="ARBA" id="ARBA00022737"/>
    </source>
</evidence>
<feature type="repeat" description="PPR" evidence="2">
    <location>
        <begin position="929"/>
        <end position="963"/>
    </location>
</feature>
<dbReference type="InterPro" id="IPR002885">
    <property type="entry name" value="PPR_rpt"/>
</dbReference>
<dbReference type="EMBL" id="CAJNNW010033468">
    <property type="protein sequence ID" value="CAE8719033.1"/>
    <property type="molecule type" value="Genomic_DNA"/>
</dbReference>
<gene>
    <name evidence="5" type="ORF">PGLA2088_LOCUS40408</name>
</gene>
<keyword evidence="4" id="KW-1133">Transmembrane helix</keyword>
<dbReference type="Pfam" id="PF13041">
    <property type="entry name" value="PPR_2"/>
    <property type="match status" value="3"/>
</dbReference>
<dbReference type="AlphaFoldDB" id="A0A813L3E2"/>
<proteinExistence type="predicted"/>
<feature type="repeat" description="PPR" evidence="2">
    <location>
        <begin position="822"/>
        <end position="856"/>
    </location>
</feature>
<protein>
    <recommendedName>
        <fullName evidence="7">Pentacotripeptide-repeat region of PRORP domain-containing protein</fullName>
    </recommendedName>
</protein>
<dbReference type="Pfam" id="PF01535">
    <property type="entry name" value="PPR"/>
    <property type="match status" value="3"/>
</dbReference>
<keyword evidence="1" id="KW-0677">Repeat</keyword>